<accession>A0A6J6VV94</accession>
<gene>
    <name evidence="3" type="ORF">UFOPK2894_00807</name>
    <name evidence="4" type="ORF">UFOPK4295_01234</name>
</gene>
<evidence type="ECO:0000313" key="4">
    <source>
        <dbReference type="EMBL" id="CAB5054281.1"/>
    </source>
</evidence>
<reference evidence="3" key="1">
    <citation type="submission" date="2020-05" db="EMBL/GenBank/DDBJ databases">
        <authorList>
            <person name="Chiriac C."/>
            <person name="Salcher M."/>
            <person name="Ghai R."/>
            <person name="Kavagutti S V."/>
        </authorList>
    </citation>
    <scope>NUCLEOTIDE SEQUENCE</scope>
</reference>
<evidence type="ECO:0000313" key="3">
    <source>
        <dbReference type="EMBL" id="CAB4774925.1"/>
    </source>
</evidence>
<dbReference type="NCBIfam" id="NF004846">
    <property type="entry name" value="PRK06197.1"/>
    <property type="match status" value="1"/>
</dbReference>
<evidence type="ECO:0000256" key="1">
    <source>
        <dbReference type="ARBA" id="ARBA00006484"/>
    </source>
</evidence>
<dbReference type="Pfam" id="PF00106">
    <property type="entry name" value="adh_short"/>
    <property type="match status" value="1"/>
</dbReference>
<dbReference type="InterPro" id="IPR002347">
    <property type="entry name" value="SDR_fam"/>
</dbReference>
<dbReference type="Gene3D" id="3.40.50.720">
    <property type="entry name" value="NAD(P)-binding Rossmann-like Domain"/>
    <property type="match status" value="1"/>
</dbReference>
<protein>
    <submittedName>
        <fullName evidence="3">Unannotated protein</fullName>
    </submittedName>
</protein>
<dbReference type="PANTHER" id="PTHR24320:SF148">
    <property type="entry name" value="NAD(P)-BINDING ROSSMANN-FOLD SUPERFAMILY PROTEIN"/>
    <property type="match status" value="1"/>
</dbReference>
<dbReference type="GO" id="GO:0016491">
    <property type="term" value="F:oxidoreductase activity"/>
    <property type="evidence" value="ECO:0007669"/>
    <property type="project" value="UniProtKB-KW"/>
</dbReference>
<proteinExistence type="inferred from homology"/>
<dbReference type="AlphaFoldDB" id="A0A6J6VV94"/>
<dbReference type="PANTHER" id="PTHR24320">
    <property type="entry name" value="RETINOL DEHYDROGENASE"/>
    <property type="match status" value="1"/>
</dbReference>
<dbReference type="InterPro" id="IPR036291">
    <property type="entry name" value="NAD(P)-bd_dom_sf"/>
</dbReference>
<name>A0A6J6VV94_9ZZZZ</name>
<dbReference type="EMBL" id="CAEZZQ010000042">
    <property type="protein sequence ID" value="CAB4774925.1"/>
    <property type="molecule type" value="Genomic_DNA"/>
</dbReference>
<comment type="similarity">
    <text evidence="1">Belongs to the short-chain dehydrogenases/reductases (SDR) family.</text>
</comment>
<organism evidence="3">
    <name type="scientific">freshwater metagenome</name>
    <dbReference type="NCBI Taxonomy" id="449393"/>
    <lineage>
        <taxon>unclassified sequences</taxon>
        <taxon>metagenomes</taxon>
        <taxon>ecological metagenomes</taxon>
    </lineage>
</organism>
<dbReference type="SUPFAM" id="SSF51735">
    <property type="entry name" value="NAD(P)-binding Rossmann-fold domains"/>
    <property type="match status" value="1"/>
</dbReference>
<sequence length="317" mass="34425">MAIISPVPRRWDARAIPDLHGKRFLVTGGNSGLGFETVRALAAHGGEVIMASRDLAKAEIAASRIRGNVEIARLDLADLSSVETFTREFTWDRLDALILNAGVMAIPLRHTVDGFELQIGTNHLGHFALAARLLHKLRGARVVSVSSMAHRMADFDQSHLKEQIWMKGDDALEYNAWRTYGRTKLANLLFTHELQRRSDAAGWGITALAAHPGWSNTNLQMVAPEMKGQSVATSASSLVNKVFAQSAAMGALPTLAAALLPSLPGGTYLGPDGLGEMRGYPKLVRARDIAYDPRLAGALWGISEDLTGLSWRVLFEP</sequence>
<keyword evidence="2" id="KW-0560">Oxidoreductase</keyword>
<dbReference type="PRINTS" id="PR00081">
    <property type="entry name" value="GDHRDH"/>
</dbReference>
<dbReference type="EMBL" id="CAFBQF010000072">
    <property type="protein sequence ID" value="CAB5054281.1"/>
    <property type="molecule type" value="Genomic_DNA"/>
</dbReference>
<evidence type="ECO:0000256" key="2">
    <source>
        <dbReference type="ARBA" id="ARBA00023002"/>
    </source>
</evidence>